<dbReference type="Pfam" id="PF21924">
    <property type="entry name" value="XRCC4_CC"/>
    <property type="match status" value="1"/>
</dbReference>
<gene>
    <name evidence="4" type="ORF">CLUMA_CG010817</name>
</gene>
<dbReference type="PANTHER" id="PTHR28559">
    <property type="entry name" value="DNA REPAIR PROTEIN XRCC4"/>
    <property type="match status" value="1"/>
</dbReference>
<dbReference type="GO" id="GO:0006310">
    <property type="term" value="P:DNA recombination"/>
    <property type="evidence" value="ECO:0007669"/>
    <property type="project" value="InterPro"/>
</dbReference>
<keyword evidence="1" id="KW-0175">Coiled coil</keyword>
<dbReference type="InterPro" id="IPR010585">
    <property type="entry name" value="DNA_repair_prot_XRCC4"/>
</dbReference>
<dbReference type="InterPro" id="IPR014751">
    <property type="entry name" value="XRCC4-like_C"/>
</dbReference>
<reference evidence="4 5" key="1">
    <citation type="submission" date="2015-04" db="EMBL/GenBank/DDBJ databases">
        <authorList>
            <person name="Syromyatnikov M.Y."/>
            <person name="Popov V.N."/>
        </authorList>
    </citation>
    <scope>NUCLEOTIDE SEQUENCE [LARGE SCALE GENOMIC DNA]</scope>
</reference>
<name>A0A1J1ICZ6_9DIPT</name>
<dbReference type="Proteomes" id="UP000183832">
    <property type="component" value="Unassembled WGS sequence"/>
</dbReference>
<dbReference type="GO" id="GO:0032807">
    <property type="term" value="C:DNA ligase IV complex"/>
    <property type="evidence" value="ECO:0007669"/>
    <property type="project" value="TreeGrafter"/>
</dbReference>
<feature type="compositionally biased region" description="Basic and acidic residues" evidence="2">
    <location>
        <begin position="224"/>
        <end position="233"/>
    </location>
</feature>
<dbReference type="InterPro" id="IPR053962">
    <property type="entry name" value="XRCC4_CC"/>
</dbReference>
<sequence>MSFNLFVKNVELIDSEPAVIKSKWVYDGKVEIKILNKESQAIFIGSFDTAEIKKKAKDINVEYEVIKNSVISSEQQENIHYELNEKKLKFTIFAQESFGSEGSLGDIIYLKIDVKRVEKSEIFDFILNIIDDLSSISNLKEVINKSSKDLREMNKRFEALAAEKEEFDKNVYSKFLLLLNSKKNQIAKLERQLERSNNITNKFNNLSSDLSFSDVSIDDKNISKEVSNDKQEALPDPQPSTSGINRTTPQTPKAKKSSIINKPSPQRKSSRTTPKKLFEFNNFQDSIDSQEFLEENLIVSSPKTLKSRNESKKIMTTPSAIKADIFEGIKLTPKRLIESSQESDELFKPKNVKRKRLSSTSSNSSKKSRGISPFEMSQDAQLLDVDNNKSKTSEKWKSLNVSGSESEKASKSEEKLQGDLYKTCNDFSPENIVENDVDHVISSQTLDSPSIFESFKKRKSFRLSQNNANRTNANKNKSNFSVDTIDILDASK</sequence>
<keyword evidence="5" id="KW-1185">Reference proteome</keyword>
<dbReference type="GO" id="GO:0010165">
    <property type="term" value="P:response to X-ray"/>
    <property type="evidence" value="ECO:0007669"/>
    <property type="project" value="TreeGrafter"/>
</dbReference>
<evidence type="ECO:0000313" key="5">
    <source>
        <dbReference type="Proteomes" id="UP000183832"/>
    </source>
</evidence>
<protein>
    <submittedName>
        <fullName evidence="4">CLUMA_CG010817, isoform A</fullName>
    </submittedName>
</protein>
<evidence type="ECO:0000256" key="2">
    <source>
        <dbReference type="SAM" id="MobiDB-lite"/>
    </source>
</evidence>
<feature type="compositionally biased region" description="Polar residues" evidence="2">
    <location>
        <begin position="239"/>
        <end position="251"/>
    </location>
</feature>
<evidence type="ECO:0000313" key="4">
    <source>
        <dbReference type="EMBL" id="CRK97428.1"/>
    </source>
</evidence>
<proteinExistence type="predicted"/>
<accession>A0A1J1ICZ6</accession>
<dbReference type="GO" id="GO:0006303">
    <property type="term" value="P:double-strand break repair via nonhomologous end joining"/>
    <property type="evidence" value="ECO:0007669"/>
    <property type="project" value="TreeGrafter"/>
</dbReference>
<feature type="compositionally biased region" description="Polar residues" evidence="2">
    <location>
        <begin position="258"/>
        <end position="267"/>
    </location>
</feature>
<feature type="compositionally biased region" description="Basic and acidic residues" evidence="2">
    <location>
        <begin position="405"/>
        <end position="414"/>
    </location>
</feature>
<feature type="domain" description="XRCC4 coiled-coil" evidence="3">
    <location>
        <begin position="137"/>
        <end position="189"/>
    </location>
</feature>
<dbReference type="GO" id="GO:0003677">
    <property type="term" value="F:DNA binding"/>
    <property type="evidence" value="ECO:0007669"/>
    <property type="project" value="InterPro"/>
</dbReference>
<feature type="region of interest" description="Disordered" evidence="2">
    <location>
        <begin position="224"/>
        <end position="275"/>
    </location>
</feature>
<evidence type="ECO:0000256" key="1">
    <source>
        <dbReference type="SAM" id="Coils"/>
    </source>
</evidence>
<feature type="coiled-coil region" evidence="1">
    <location>
        <begin position="136"/>
        <end position="206"/>
    </location>
</feature>
<dbReference type="PANTHER" id="PTHR28559:SF1">
    <property type="entry name" value="DNA REPAIR PROTEIN XRCC4"/>
    <property type="match status" value="1"/>
</dbReference>
<dbReference type="GO" id="GO:0005958">
    <property type="term" value="C:DNA-dependent protein kinase-DNA ligase 4 complex"/>
    <property type="evidence" value="ECO:0007669"/>
    <property type="project" value="TreeGrafter"/>
</dbReference>
<dbReference type="SUPFAM" id="SSF58022">
    <property type="entry name" value="XRCC4, C-terminal oligomerization domain"/>
    <property type="match status" value="1"/>
</dbReference>
<feature type="region of interest" description="Disordered" evidence="2">
    <location>
        <begin position="340"/>
        <end position="414"/>
    </location>
</feature>
<dbReference type="Gene3D" id="1.20.5.370">
    <property type="match status" value="1"/>
</dbReference>
<organism evidence="4 5">
    <name type="scientific">Clunio marinus</name>
    <dbReference type="NCBI Taxonomy" id="568069"/>
    <lineage>
        <taxon>Eukaryota</taxon>
        <taxon>Metazoa</taxon>
        <taxon>Ecdysozoa</taxon>
        <taxon>Arthropoda</taxon>
        <taxon>Hexapoda</taxon>
        <taxon>Insecta</taxon>
        <taxon>Pterygota</taxon>
        <taxon>Neoptera</taxon>
        <taxon>Endopterygota</taxon>
        <taxon>Diptera</taxon>
        <taxon>Nematocera</taxon>
        <taxon>Chironomoidea</taxon>
        <taxon>Chironomidae</taxon>
        <taxon>Clunio</taxon>
    </lineage>
</organism>
<feature type="compositionally biased region" description="Basic and acidic residues" evidence="2">
    <location>
        <begin position="386"/>
        <end position="397"/>
    </location>
</feature>
<evidence type="ECO:0000259" key="3">
    <source>
        <dbReference type="Pfam" id="PF21924"/>
    </source>
</evidence>
<dbReference type="AlphaFoldDB" id="A0A1J1ICZ6"/>
<dbReference type="EMBL" id="CVRI01000047">
    <property type="protein sequence ID" value="CRK97428.1"/>
    <property type="molecule type" value="Genomic_DNA"/>
</dbReference>